<accession>A0ABU7TFM2</accession>
<reference evidence="2 3" key="1">
    <citation type="journal article" date="2012" name="Genet. Mol. Biol.">
        <title>Analysis of 16S rRNA and mxaF genes revealing insights into Methylobacterium niche-specific plant association.</title>
        <authorList>
            <person name="Dourado M.N."/>
            <person name="Andreote F.D."/>
            <person name="Dini-Andreote F."/>
            <person name="Conti R."/>
            <person name="Araujo J.M."/>
            <person name="Araujo W.L."/>
        </authorList>
    </citation>
    <scope>NUCLEOTIDE SEQUENCE [LARGE SCALE GENOMIC DNA]</scope>
    <source>
        <strain evidence="2 3">SR1.6/4</strain>
    </source>
</reference>
<keyword evidence="3" id="KW-1185">Reference proteome</keyword>
<proteinExistence type="predicted"/>
<gene>
    <name evidence="2" type="ORF">MRSR164_20930</name>
</gene>
<dbReference type="SUPFAM" id="SSF160631">
    <property type="entry name" value="SMI1/KNR4-like"/>
    <property type="match status" value="1"/>
</dbReference>
<sequence length="175" mass="19140">MSLSDLRAVLAPPSHPRETGGAPWPEVEHRIGSALPPDYERFIETYGSGRIGDFLVALNPFTANPRIDLIDHALHDPEGMALLKASHPDHYPLDRFPKTGGLMPFAVTDNGDTFYWVTSSPPDRWPVLLYASRGPDHDRFDSPMTAVLAGLLGGRMRSEILPAGFPGTAPAFVRV</sequence>
<dbReference type="Gene3D" id="3.40.1580.10">
    <property type="entry name" value="SMI1/KNR4-like"/>
    <property type="match status" value="1"/>
</dbReference>
<comment type="caution">
    <text evidence="2">The sequence shown here is derived from an EMBL/GenBank/DDBJ whole genome shotgun (WGS) entry which is preliminary data.</text>
</comment>
<protein>
    <submittedName>
        <fullName evidence="2">SMI1/KNR4 family protein</fullName>
    </submittedName>
</protein>
<evidence type="ECO:0000313" key="3">
    <source>
        <dbReference type="Proteomes" id="UP001349262"/>
    </source>
</evidence>
<organism evidence="2 3">
    <name type="scientific">Methylobacterium radiotolerans</name>
    <dbReference type="NCBI Taxonomy" id="31998"/>
    <lineage>
        <taxon>Bacteria</taxon>
        <taxon>Pseudomonadati</taxon>
        <taxon>Pseudomonadota</taxon>
        <taxon>Alphaproteobacteria</taxon>
        <taxon>Hyphomicrobiales</taxon>
        <taxon>Methylobacteriaceae</taxon>
        <taxon>Methylobacterium</taxon>
    </lineage>
</organism>
<feature type="region of interest" description="Disordered" evidence="1">
    <location>
        <begin position="1"/>
        <end position="25"/>
    </location>
</feature>
<name>A0ABU7TFM2_9HYPH</name>
<evidence type="ECO:0000256" key="1">
    <source>
        <dbReference type="SAM" id="MobiDB-lite"/>
    </source>
</evidence>
<evidence type="ECO:0000313" key="2">
    <source>
        <dbReference type="EMBL" id="MEE7459158.1"/>
    </source>
</evidence>
<dbReference type="InterPro" id="IPR037883">
    <property type="entry name" value="Knr4/Smi1-like_sf"/>
</dbReference>
<dbReference type="EMBL" id="MLBY01000005">
    <property type="protein sequence ID" value="MEE7459158.1"/>
    <property type="molecule type" value="Genomic_DNA"/>
</dbReference>
<dbReference type="Proteomes" id="UP001349262">
    <property type="component" value="Unassembled WGS sequence"/>
</dbReference>
<dbReference type="Pfam" id="PF14568">
    <property type="entry name" value="SUKH_6"/>
    <property type="match status" value="1"/>
</dbReference>